<dbReference type="EMBL" id="BMGG01000012">
    <property type="protein sequence ID" value="GGC92194.1"/>
    <property type="molecule type" value="Genomic_DNA"/>
</dbReference>
<organism evidence="2 3">
    <name type="scientific">Chelatococcus reniformis</name>
    <dbReference type="NCBI Taxonomy" id="1494448"/>
    <lineage>
        <taxon>Bacteria</taxon>
        <taxon>Pseudomonadati</taxon>
        <taxon>Pseudomonadota</taxon>
        <taxon>Alphaproteobacteria</taxon>
        <taxon>Hyphomicrobiales</taxon>
        <taxon>Chelatococcaceae</taxon>
        <taxon>Chelatococcus</taxon>
    </lineage>
</organism>
<feature type="domain" description="VOC" evidence="1">
    <location>
        <begin position="4"/>
        <end position="124"/>
    </location>
</feature>
<evidence type="ECO:0000313" key="2">
    <source>
        <dbReference type="EMBL" id="GGC92194.1"/>
    </source>
</evidence>
<dbReference type="PROSITE" id="PS51819">
    <property type="entry name" value="VOC"/>
    <property type="match status" value="1"/>
</dbReference>
<dbReference type="AlphaFoldDB" id="A0A916XRF1"/>
<dbReference type="PANTHER" id="PTHR21366:SF14">
    <property type="entry name" value="GLYOXALASE DOMAIN-CONTAINING PROTEIN 5"/>
    <property type="match status" value="1"/>
</dbReference>
<reference evidence="2" key="2">
    <citation type="submission" date="2020-09" db="EMBL/GenBank/DDBJ databases">
        <authorList>
            <person name="Sun Q."/>
            <person name="Zhou Y."/>
        </authorList>
    </citation>
    <scope>NUCLEOTIDE SEQUENCE</scope>
    <source>
        <strain evidence="2">CGMCC 1.12919</strain>
    </source>
</reference>
<protein>
    <submittedName>
        <fullName evidence="2">Virulence protein</fullName>
    </submittedName>
</protein>
<dbReference type="InterPro" id="IPR004360">
    <property type="entry name" value="Glyas_Fos-R_dOase_dom"/>
</dbReference>
<dbReference type="CDD" id="cd07253">
    <property type="entry name" value="GLOD5"/>
    <property type="match status" value="1"/>
</dbReference>
<sequence length="127" mass="13518">MITGLDHLVLTVADAEATCRFYEAALGIPSITFAGGRRALQVGEQKINLHEVGREWDPKARAPTAGAGDFCLITDTPLSTLIARLGAAHVSVEEGPVPRTGARGPMRSVYFRDPDGNLVEVANYAEA</sequence>
<accession>A0A916XRF1</accession>
<dbReference type="PANTHER" id="PTHR21366">
    <property type="entry name" value="GLYOXALASE FAMILY PROTEIN"/>
    <property type="match status" value="1"/>
</dbReference>
<evidence type="ECO:0000313" key="3">
    <source>
        <dbReference type="Proteomes" id="UP000637002"/>
    </source>
</evidence>
<keyword evidence="3" id="KW-1185">Reference proteome</keyword>
<dbReference type="InterPro" id="IPR037523">
    <property type="entry name" value="VOC_core"/>
</dbReference>
<reference evidence="2" key="1">
    <citation type="journal article" date="2014" name="Int. J. Syst. Evol. Microbiol.">
        <title>Complete genome sequence of Corynebacterium casei LMG S-19264T (=DSM 44701T), isolated from a smear-ripened cheese.</title>
        <authorList>
            <consortium name="US DOE Joint Genome Institute (JGI-PGF)"/>
            <person name="Walter F."/>
            <person name="Albersmeier A."/>
            <person name="Kalinowski J."/>
            <person name="Ruckert C."/>
        </authorList>
    </citation>
    <scope>NUCLEOTIDE SEQUENCE</scope>
    <source>
        <strain evidence="2">CGMCC 1.12919</strain>
    </source>
</reference>
<name>A0A916XRF1_9HYPH</name>
<dbReference type="Pfam" id="PF00903">
    <property type="entry name" value="Glyoxalase"/>
    <property type="match status" value="1"/>
</dbReference>
<dbReference type="RefSeq" id="WP_188612621.1">
    <property type="nucleotide sequence ID" value="NZ_BMGG01000012.1"/>
</dbReference>
<dbReference type="Proteomes" id="UP000637002">
    <property type="component" value="Unassembled WGS sequence"/>
</dbReference>
<dbReference type="InterPro" id="IPR029068">
    <property type="entry name" value="Glyas_Bleomycin-R_OHBP_Dase"/>
</dbReference>
<dbReference type="SUPFAM" id="SSF54593">
    <property type="entry name" value="Glyoxalase/Bleomycin resistance protein/Dihydroxybiphenyl dioxygenase"/>
    <property type="match status" value="1"/>
</dbReference>
<gene>
    <name evidence="2" type="ORF">GCM10010994_57520</name>
</gene>
<evidence type="ECO:0000259" key="1">
    <source>
        <dbReference type="PROSITE" id="PS51819"/>
    </source>
</evidence>
<comment type="caution">
    <text evidence="2">The sequence shown here is derived from an EMBL/GenBank/DDBJ whole genome shotgun (WGS) entry which is preliminary data.</text>
</comment>
<dbReference type="InterPro" id="IPR050383">
    <property type="entry name" value="GlyoxalaseI/FosfomycinResist"/>
</dbReference>
<proteinExistence type="predicted"/>
<dbReference type="Gene3D" id="3.10.180.10">
    <property type="entry name" value="2,3-Dihydroxybiphenyl 1,2-Dioxygenase, domain 1"/>
    <property type="match status" value="1"/>
</dbReference>